<evidence type="ECO:0000313" key="1">
    <source>
        <dbReference type="WBParaSite" id="MCU_012306-RA"/>
    </source>
</evidence>
<accession>A0A5K3FX72</accession>
<protein>
    <submittedName>
        <fullName evidence="1">Uncharacterized protein</fullName>
    </submittedName>
</protein>
<proteinExistence type="predicted"/>
<reference evidence="1" key="1">
    <citation type="submission" date="2019-11" db="UniProtKB">
        <authorList>
            <consortium name="WormBaseParasite"/>
        </authorList>
    </citation>
    <scope>IDENTIFICATION</scope>
</reference>
<sequence>MFRHAFYHARIRRTTSTSHSPSQVFVFSRIGDQATNYESLQNPTTTTSTTTTSFSSSSSSTTTSIITATRQFSIVHTSSTQADVCSGCSILFMISAVCHRLSKQRRLPQPVP</sequence>
<organism evidence="1">
    <name type="scientific">Mesocestoides corti</name>
    <name type="common">Flatworm</name>
    <dbReference type="NCBI Taxonomy" id="53468"/>
    <lineage>
        <taxon>Eukaryota</taxon>
        <taxon>Metazoa</taxon>
        <taxon>Spiralia</taxon>
        <taxon>Lophotrochozoa</taxon>
        <taxon>Platyhelminthes</taxon>
        <taxon>Cestoda</taxon>
        <taxon>Eucestoda</taxon>
        <taxon>Cyclophyllidea</taxon>
        <taxon>Mesocestoididae</taxon>
        <taxon>Mesocestoides</taxon>
    </lineage>
</organism>
<name>A0A5K3FX72_MESCO</name>
<dbReference type="AlphaFoldDB" id="A0A5K3FX72"/>
<dbReference type="WBParaSite" id="MCU_012306-RA">
    <property type="protein sequence ID" value="MCU_012306-RA"/>
    <property type="gene ID" value="MCU_012306"/>
</dbReference>